<dbReference type="EMBL" id="MNUJ01000032">
    <property type="protein sequence ID" value="OIN89614.1"/>
    <property type="molecule type" value="Genomic_DNA"/>
</dbReference>
<organism evidence="2 3">
    <name type="scientific">Candidatus Berkelbacteria bacterium CG1_02_42_45</name>
    <dbReference type="NCBI Taxonomy" id="1805036"/>
    <lineage>
        <taxon>Bacteria</taxon>
        <taxon>Candidatus Berkelbacteria</taxon>
    </lineage>
</organism>
<name>A0A1J4RUL2_9BACT</name>
<feature type="transmembrane region" description="Helical" evidence="1">
    <location>
        <begin position="242"/>
        <end position="260"/>
    </location>
</feature>
<evidence type="ECO:0000313" key="3">
    <source>
        <dbReference type="Proteomes" id="UP000182753"/>
    </source>
</evidence>
<dbReference type="AlphaFoldDB" id="A0A1J4RUL2"/>
<feature type="transmembrane region" description="Helical" evidence="1">
    <location>
        <begin position="159"/>
        <end position="183"/>
    </location>
</feature>
<dbReference type="GO" id="GO:0005886">
    <property type="term" value="C:plasma membrane"/>
    <property type="evidence" value="ECO:0007669"/>
    <property type="project" value="UniProtKB-SubCell"/>
</dbReference>
<keyword evidence="1" id="KW-1133">Transmembrane helix</keyword>
<keyword evidence="1" id="KW-0472">Membrane</keyword>
<keyword evidence="1" id="KW-0812">Transmembrane</keyword>
<protein>
    <recommendedName>
        <fullName evidence="4">ABC transporter permease</fullName>
    </recommendedName>
</protein>
<dbReference type="Pfam" id="PF12679">
    <property type="entry name" value="ABC2_membrane_2"/>
    <property type="match status" value="1"/>
</dbReference>
<dbReference type="Proteomes" id="UP000182753">
    <property type="component" value="Unassembled WGS sequence"/>
</dbReference>
<proteinExistence type="predicted"/>
<evidence type="ECO:0000256" key="1">
    <source>
        <dbReference type="SAM" id="Phobius"/>
    </source>
</evidence>
<accession>A0A1J4RUL2</accession>
<dbReference type="PANTHER" id="PTHR37305">
    <property type="entry name" value="INTEGRAL MEMBRANE PROTEIN-RELATED"/>
    <property type="match status" value="1"/>
</dbReference>
<gene>
    <name evidence="2" type="ORF">AUJ40_01605</name>
</gene>
<feature type="transmembrane region" description="Helical" evidence="1">
    <location>
        <begin position="121"/>
        <end position="147"/>
    </location>
</feature>
<evidence type="ECO:0000313" key="2">
    <source>
        <dbReference type="EMBL" id="OIN89614.1"/>
    </source>
</evidence>
<reference evidence="2 3" key="1">
    <citation type="journal article" date="2016" name="Environ. Microbiol.">
        <title>Genomic resolution of a cold subsurface aquifer community provides metabolic insights for novel microbes adapted to high CO concentrations.</title>
        <authorList>
            <person name="Probst A.J."/>
            <person name="Castelle C.J."/>
            <person name="Singh A."/>
            <person name="Brown C.T."/>
            <person name="Anantharaman K."/>
            <person name="Sharon I."/>
            <person name="Hug L.A."/>
            <person name="Burstein D."/>
            <person name="Emerson J.B."/>
            <person name="Thomas B.C."/>
            <person name="Banfield J.F."/>
        </authorList>
    </citation>
    <scope>NUCLEOTIDE SEQUENCE [LARGE SCALE GENOMIC DNA]</scope>
    <source>
        <strain evidence="2">CG1_02_42_45</strain>
    </source>
</reference>
<comment type="caution">
    <text evidence="2">The sequence shown here is derived from an EMBL/GenBank/DDBJ whole genome shotgun (WGS) entry which is preliminary data.</text>
</comment>
<feature type="transmembrane region" description="Helical" evidence="1">
    <location>
        <begin position="80"/>
        <end position="100"/>
    </location>
</feature>
<feature type="transmembrane region" description="Helical" evidence="1">
    <location>
        <begin position="190"/>
        <end position="210"/>
    </location>
</feature>
<dbReference type="PANTHER" id="PTHR37305:SF1">
    <property type="entry name" value="MEMBRANE PROTEIN"/>
    <property type="match status" value="1"/>
</dbReference>
<evidence type="ECO:0008006" key="4">
    <source>
        <dbReference type="Google" id="ProtNLM"/>
    </source>
</evidence>
<feature type="transmembrane region" description="Helical" evidence="1">
    <location>
        <begin position="12"/>
        <end position="31"/>
    </location>
</feature>
<sequence>MLAITKRIWRDRLMPLVAYSVGGIALVWLYIALLPTVQQSQVQMQEILKTMPEGLLKAFGMSGVDLGSLETLLAMKQYNMVWPLLLIFLVVSIAGGIIAGEIENRTIEITLAAPKSRAEVFLGKYLAGFIYMIIFVAATTLCTIPLAELHSCQYQAANYFTLFYLSLAFGWAVWGISIFLSSIFSSRGRVYSISGIIYVVMYVLFIVTTLKESWKNLEYLSFFYYYNYNDALIHNHLGRLEMLVFLVVAIVFSLAGFIAFKKRDIAT</sequence>
<dbReference type="GO" id="GO:0140359">
    <property type="term" value="F:ABC-type transporter activity"/>
    <property type="evidence" value="ECO:0007669"/>
    <property type="project" value="InterPro"/>
</dbReference>